<dbReference type="Proteomes" id="UP001168478">
    <property type="component" value="Unassembled WGS sequence"/>
</dbReference>
<comment type="caution">
    <text evidence="2">The sequence shown here is derived from an EMBL/GenBank/DDBJ whole genome shotgun (WGS) entry which is preliminary data.</text>
</comment>
<evidence type="ECO:0000313" key="2">
    <source>
        <dbReference type="EMBL" id="MDN0024732.1"/>
    </source>
</evidence>
<dbReference type="EMBL" id="JAUEIF010000002">
    <property type="protein sequence ID" value="MDN0024732.1"/>
    <property type="molecule type" value="Genomic_DNA"/>
</dbReference>
<keyword evidence="3" id="KW-1185">Reference proteome</keyword>
<dbReference type="Proteomes" id="UP001167831">
    <property type="component" value="Unassembled WGS sequence"/>
</dbReference>
<evidence type="ECO:0000313" key="4">
    <source>
        <dbReference type="Proteomes" id="UP001168478"/>
    </source>
</evidence>
<proteinExistence type="predicted"/>
<evidence type="ECO:0000313" key="1">
    <source>
        <dbReference type="EMBL" id="MDN0023369.1"/>
    </source>
</evidence>
<name>A0AAW7JTU0_9BACT</name>
<dbReference type="RefSeq" id="WP_289825787.1">
    <property type="nucleotide sequence ID" value="NZ_JAUEIE010000011.1"/>
</dbReference>
<organism evidence="2 4">
    <name type="scientific">Leyella lascolaii</name>
    <dbReference type="NCBI Taxonomy" id="1776379"/>
    <lineage>
        <taxon>Bacteria</taxon>
        <taxon>Pseudomonadati</taxon>
        <taxon>Bacteroidota</taxon>
        <taxon>Bacteroidia</taxon>
        <taxon>Bacteroidales</taxon>
        <taxon>Prevotellaceae</taxon>
        <taxon>Leyella</taxon>
    </lineage>
</organism>
<evidence type="ECO:0000313" key="3">
    <source>
        <dbReference type="Proteomes" id="UP001167831"/>
    </source>
</evidence>
<dbReference type="AlphaFoldDB" id="A0AAW7JTU0"/>
<sequence>MDKVAIKNIGFEVLEDTGTEIVLKRVLKRHPNKKNRYNEEMALPKLSVSYFDEHDLQQLQKIAIEVTGNIVENRKQKTSIFVKVIAAIRKKR</sequence>
<accession>A0AAW7JTU0</accession>
<dbReference type="EMBL" id="JAUEIE010000011">
    <property type="protein sequence ID" value="MDN0023369.1"/>
    <property type="molecule type" value="Genomic_DNA"/>
</dbReference>
<reference evidence="2" key="1">
    <citation type="submission" date="2023-06" db="EMBL/GenBank/DDBJ databases">
        <authorList>
            <person name="Zeman M."/>
            <person name="Kubasova T."/>
            <person name="Jahodarova E."/>
            <person name="Nykrynova M."/>
            <person name="Rychlik I."/>
        </authorList>
    </citation>
    <scope>NUCLEOTIDE SEQUENCE</scope>
    <source>
        <strain evidence="2">ET15</strain>
        <strain evidence="1">ET37</strain>
    </source>
</reference>
<protein>
    <submittedName>
        <fullName evidence="2">Uncharacterized protein</fullName>
    </submittedName>
</protein>
<reference evidence="2" key="2">
    <citation type="submission" date="2023-08" db="EMBL/GenBank/DDBJ databases">
        <title>Identification and characterization of horizontal gene transfer across gut microbiota members of farm animals based on homology search.</title>
        <authorList>
            <person name="Schwarzerova J."/>
            <person name="Nykrynova M."/>
            <person name="Jureckova K."/>
            <person name="Cejkova D."/>
            <person name="Rychlik I."/>
        </authorList>
    </citation>
    <scope>NUCLEOTIDE SEQUENCE</scope>
    <source>
        <strain evidence="2">ET15</strain>
        <strain evidence="1">ET37</strain>
    </source>
</reference>
<gene>
    <name evidence="1" type="ORF">QVN81_10095</name>
    <name evidence="2" type="ORF">QVN84_04230</name>
</gene>